<dbReference type="STRING" id="1912961.BU204_10555"/>
<accession>A0A1Q8CTG2</accession>
<dbReference type="EMBL" id="MSIE01000015">
    <property type="protein sequence ID" value="OLF17649.1"/>
    <property type="molecule type" value="Genomic_DNA"/>
</dbReference>
<sequence length="154" mass="16759">MDSEAGSYDFADDTSNQLHHAVHQYLLELGWTTKVHGSELVLELDNDIWGLQMPTEVATQLLSELAGRRLSCPVVDIPGRWKVVLVEPADGTGSTPSLPASVSRISSGAWVPLPPTVTARGPVRWMSGHEPHGVPRPSAAMIAEVLGRLVRWQH</sequence>
<evidence type="ECO:0000313" key="2">
    <source>
        <dbReference type="Proteomes" id="UP000185596"/>
    </source>
</evidence>
<proteinExistence type="predicted"/>
<keyword evidence="2" id="KW-1185">Reference proteome</keyword>
<evidence type="ECO:0000313" key="1">
    <source>
        <dbReference type="EMBL" id="OLF17649.1"/>
    </source>
</evidence>
<dbReference type="Proteomes" id="UP000185596">
    <property type="component" value="Unassembled WGS sequence"/>
</dbReference>
<reference evidence="1 2" key="1">
    <citation type="submission" date="2016-12" db="EMBL/GenBank/DDBJ databases">
        <title>The draft genome sequence of Actinophytocola sp. 11-183.</title>
        <authorList>
            <person name="Wang W."/>
            <person name="Yuan L."/>
        </authorList>
    </citation>
    <scope>NUCLEOTIDE SEQUENCE [LARGE SCALE GENOMIC DNA]</scope>
    <source>
        <strain evidence="1 2">11-183</strain>
    </source>
</reference>
<name>A0A1Q8CTG2_9PSEU</name>
<protein>
    <submittedName>
        <fullName evidence="1">Uncharacterized protein</fullName>
    </submittedName>
</protein>
<gene>
    <name evidence="1" type="ORF">BU204_10555</name>
</gene>
<dbReference type="AlphaFoldDB" id="A0A1Q8CTG2"/>
<comment type="caution">
    <text evidence="1">The sequence shown here is derived from an EMBL/GenBank/DDBJ whole genome shotgun (WGS) entry which is preliminary data.</text>
</comment>
<organism evidence="1 2">
    <name type="scientific">Actinophytocola xanthii</name>
    <dbReference type="NCBI Taxonomy" id="1912961"/>
    <lineage>
        <taxon>Bacteria</taxon>
        <taxon>Bacillati</taxon>
        <taxon>Actinomycetota</taxon>
        <taxon>Actinomycetes</taxon>
        <taxon>Pseudonocardiales</taxon>
        <taxon>Pseudonocardiaceae</taxon>
    </lineage>
</organism>